<evidence type="ECO:0000256" key="1">
    <source>
        <dbReference type="SAM" id="MobiDB-lite"/>
    </source>
</evidence>
<evidence type="ECO:0000313" key="3">
    <source>
        <dbReference type="Proteomes" id="UP000801428"/>
    </source>
</evidence>
<gene>
    <name evidence="2" type="ORF">E8E13_001723</name>
</gene>
<keyword evidence="3" id="KW-1185">Reference proteome</keyword>
<dbReference type="Proteomes" id="UP000801428">
    <property type="component" value="Unassembled WGS sequence"/>
</dbReference>
<feature type="compositionally biased region" description="Pro residues" evidence="1">
    <location>
        <begin position="1"/>
        <end position="11"/>
    </location>
</feature>
<protein>
    <submittedName>
        <fullName evidence="2">Uncharacterized protein</fullName>
    </submittedName>
</protein>
<sequence length="148" mass="16189">MSPRPPTPFSPRIPSQTCNEAHPHIGTPKLPDTSDAASIHSMTPHPSPPLPIAASNAAPNNQPDTFTAHSNFTTSIPTINPTIDTLFPSTIHKTRTLWRTLKDEDGARKCEVKCVTHEGYGEDDCKRRKVRDGIGDKALAAAWYLWGP</sequence>
<feature type="compositionally biased region" description="Polar residues" evidence="1">
    <location>
        <begin position="57"/>
        <end position="68"/>
    </location>
</feature>
<evidence type="ECO:0000313" key="2">
    <source>
        <dbReference type="EMBL" id="KAF3003433.1"/>
    </source>
</evidence>
<dbReference type="AlphaFoldDB" id="A0A9P4WBT6"/>
<dbReference type="EMBL" id="SWKU01000009">
    <property type="protein sequence ID" value="KAF3003433.1"/>
    <property type="molecule type" value="Genomic_DNA"/>
</dbReference>
<feature type="region of interest" description="Disordered" evidence="1">
    <location>
        <begin position="1"/>
        <end position="68"/>
    </location>
</feature>
<organism evidence="2 3">
    <name type="scientific">Curvularia kusanoi</name>
    <name type="common">Cochliobolus kusanoi</name>
    <dbReference type="NCBI Taxonomy" id="90978"/>
    <lineage>
        <taxon>Eukaryota</taxon>
        <taxon>Fungi</taxon>
        <taxon>Dikarya</taxon>
        <taxon>Ascomycota</taxon>
        <taxon>Pezizomycotina</taxon>
        <taxon>Dothideomycetes</taxon>
        <taxon>Pleosporomycetidae</taxon>
        <taxon>Pleosporales</taxon>
        <taxon>Pleosporineae</taxon>
        <taxon>Pleosporaceae</taxon>
        <taxon>Curvularia</taxon>
    </lineage>
</organism>
<proteinExistence type="predicted"/>
<reference evidence="2" key="1">
    <citation type="submission" date="2019-04" db="EMBL/GenBank/DDBJ databases">
        <title>Sequencing of skin fungus with MAO and IRED activity.</title>
        <authorList>
            <person name="Marsaioli A.J."/>
            <person name="Bonatto J.M.C."/>
            <person name="Reis Junior O."/>
        </authorList>
    </citation>
    <scope>NUCLEOTIDE SEQUENCE</scope>
    <source>
        <strain evidence="2">30M1</strain>
    </source>
</reference>
<comment type="caution">
    <text evidence="2">The sequence shown here is derived from an EMBL/GenBank/DDBJ whole genome shotgun (WGS) entry which is preliminary data.</text>
</comment>
<name>A0A9P4WBT6_CURKU</name>
<accession>A0A9P4WBT6</accession>